<proteinExistence type="predicted"/>
<accession>W3X6S8</accession>
<sequence>MSSPLEDQPMGPRRSARIQRRQGSTSNGQSDTREQMRRQTRVEYLERLYDSESGSRDKERPILTPIVGEPVFRDPRKTQNETQTTEPTQPEESKAVEFEEIQTTAESDEKPWETLVIGAPLGDNLSKIEYKDREILQQKFIVEWTTRCEPDSTDAQQQLLEEMIEEKDSMEADPNSHLPFDELQAATEAPKRLNTLRYALQEPEYQNQRENIEAAIEGYESGRIQCSENYTLLYAGKIVDTCTSYQAFVVDRMERLDRYYEELGAGCLWWEPPLTGSERRAIAKKGFCLQQEKNPMTGLPKSNFNVGAWAINMRFIVDEKKVLRGPVKWGKSSTYKKSRPYADELRSATFRMMLDTGATYPMLTDHDFKHLGIPDFTKNYAPQTVLDLETANGEVALPHYELEVGIGASLSRKTWHEAARPTGWPHEAGILGSLYPVGITKHKKSSDRWTQRLSSLLPFVACYVSSAPNTGEIWMGEDRRDVVGARRLPPFQRLTTKGAWGHERPPGFAKYEDIVHRLEEPDEVIFVHNFWDPSKAGLQRHFFEHEDKATNKSTYGLSDMIGSVKAYPEAVTFGPLPSKP</sequence>
<reference evidence="3" key="1">
    <citation type="journal article" date="2015" name="BMC Genomics">
        <title>Genomic and transcriptomic analysis of the endophytic fungus Pestalotiopsis fici reveals its lifestyle and high potential for synthesis of natural products.</title>
        <authorList>
            <person name="Wang X."/>
            <person name="Zhang X."/>
            <person name="Liu L."/>
            <person name="Xiang M."/>
            <person name="Wang W."/>
            <person name="Sun X."/>
            <person name="Che Y."/>
            <person name="Guo L."/>
            <person name="Liu G."/>
            <person name="Guo L."/>
            <person name="Wang C."/>
            <person name="Yin W.B."/>
            <person name="Stadler M."/>
            <person name="Zhang X."/>
            <person name="Liu X."/>
        </authorList>
    </citation>
    <scope>NUCLEOTIDE SEQUENCE [LARGE SCALE GENOMIC DNA]</scope>
    <source>
        <strain evidence="3">W106-1 / CGMCC3.15140</strain>
    </source>
</reference>
<dbReference type="RefSeq" id="XP_007833592.1">
    <property type="nucleotide sequence ID" value="XM_007835401.1"/>
</dbReference>
<dbReference type="KEGG" id="pfy:PFICI_06820"/>
<dbReference type="Proteomes" id="UP000030651">
    <property type="component" value="Unassembled WGS sequence"/>
</dbReference>
<dbReference type="AlphaFoldDB" id="W3X6S8"/>
<organism evidence="2 3">
    <name type="scientific">Pestalotiopsis fici (strain W106-1 / CGMCC3.15140)</name>
    <dbReference type="NCBI Taxonomy" id="1229662"/>
    <lineage>
        <taxon>Eukaryota</taxon>
        <taxon>Fungi</taxon>
        <taxon>Dikarya</taxon>
        <taxon>Ascomycota</taxon>
        <taxon>Pezizomycotina</taxon>
        <taxon>Sordariomycetes</taxon>
        <taxon>Xylariomycetidae</taxon>
        <taxon>Amphisphaeriales</taxon>
        <taxon>Sporocadaceae</taxon>
        <taxon>Pestalotiopsis</taxon>
    </lineage>
</organism>
<dbReference type="HOGENOM" id="CLU_470179_0_0_1"/>
<protein>
    <submittedName>
        <fullName evidence="2">Uncharacterized protein</fullName>
    </submittedName>
</protein>
<dbReference type="OMA" id="FCPSYES"/>
<name>W3X6S8_PESFW</name>
<feature type="region of interest" description="Disordered" evidence="1">
    <location>
        <begin position="1"/>
        <end position="107"/>
    </location>
</feature>
<dbReference type="InParanoid" id="W3X6S8"/>
<dbReference type="EMBL" id="KI912112">
    <property type="protein sequence ID" value="ETS81818.1"/>
    <property type="molecule type" value="Genomic_DNA"/>
</dbReference>
<feature type="compositionally biased region" description="Polar residues" evidence="1">
    <location>
        <begin position="21"/>
        <end position="30"/>
    </location>
</feature>
<dbReference type="GeneID" id="19271833"/>
<keyword evidence="3" id="KW-1185">Reference proteome</keyword>
<evidence type="ECO:0000313" key="2">
    <source>
        <dbReference type="EMBL" id="ETS81818.1"/>
    </source>
</evidence>
<gene>
    <name evidence="2" type="ORF">PFICI_06820</name>
</gene>
<dbReference type="OrthoDB" id="5376010at2759"/>
<evidence type="ECO:0000256" key="1">
    <source>
        <dbReference type="SAM" id="MobiDB-lite"/>
    </source>
</evidence>
<dbReference type="STRING" id="1229662.W3X6S8"/>
<feature type="compositionally biased region" description="Low complexity" evidence="1">
    <location>
        <begin position="81"/>
        <end position="90"/>
    </location>
</feature>
<feature type="compositionally biased region" description="Basic and acidic residues" evidence="1">
    <location>
        <begin position="31"/>
        <end position="61"/>
    </location>
</feature>
<evidence type="ECO:0000313" key="3">
    <source>
        <dbReference type="Proteomes" id="UP000030651"/>
    </source>
</evidence>
<dbReference type="eggNOG" id="ENOG502TFDF">
    <property type="taxonomic scope" value="Eukaryota"/>
</dbReference>